<keyword evidence="4 6" id="KW-1133">Transmembrane helix</keyword>
<evidence type="ECO:0000256" key="4">
    <source>
        <dbReference type="ARBA" id="ARBA00022989"/>
    </source>
</evidence>
<feature type="region of interest" description="Disordered" evidence="7">
    <location>
        <begin position="546"/>
        <end position="620"/>
    </location>
</feature>
<keyword evidence="10" id="KW-1185">Reference proteome</keyword>
<feature type="domain" description="Pecanex C-terminal" evidence="8">
    <location>
        <begin position="1853"/>
        <end position="2069"/>
    </location>
</feature>
<feature type="transmembrane region" description="Helical" evidence="6">
    <location>
        <begin position="1338"/>
        <end position="1360"/>
    </location>
</feature>
<keyword evidence="3 6" id="KW-0812">Transmembrane</keyword>
<feature type="region of interest" description="Disordered" evidence="7">
    <location>
        <begin position="270"/>
        <end position="293"/>
    </location>
</feature>
<dbReference type="Proteomes" id="UP000014500">
    <property type="component" value="Unassembled WGS sequence"/>
</dbReference>
<feature type="compositionally biased region" description="Polar residues" evidence="7">
    <location>
        <begin position="277"/>
        <end position="293"/>
    </location>
</feature>
<feature type="region of interest" description="Disordered" evidence="7">
    <location>
        <begin position="636"/>
        <end position="725"/>
    </location>
</feature>
<dbReference type="OMA" id="FACIREN"/>
<dbReference type="GO" id="GO:0016020">
    <property type="term" value="C:membrane"/>
    <property type="evidence" value="ECO:0007669"/>
    <property type="project" value="UniProtKB-SubCell"/>
</dbReference>
<feature type="compositionally biased region" description="Low complexity" evidence="7">
    <location>
        <begin position="636"/>
        <end position="647"/>
    </location>
</feature>
<protein>
    <recommendedName>
        <fullName evidence="6">Pecanex-like protein</fullName>
    </recommendedName>
</protein>
<dbReference type="GO" id="GO:0007029">
    <property type="term" value="P:endoplasmic reticulum organization"/>
    <property type="evidence" value="ECO:0007669"/>
    <property type="project" value="TreeGrafter"/>
</dbReference>
<feature type="compositionally biased region" description="Basic residues" evidence="7">
    <location>
        <begin position="787"/>
        <end position="801"/>
    </location>
</feature>
<feature type="region of interest" description="Disordered" evidence="7">
    <location>
        <begin position="500"/>
        <end position="533"/>
    </location>
</feature>
<evidence type="ECO:0000256" key="5">
    <source>
        <dbReference type="ARBA" id="ARBA00023136"/>
    </source>
</evidence>
<feature type="region of interest" description="Disordered" evidence="7">
    <location>
        <begin position="441"/>
        <end position="463"/>
    </location>
</feature>
<feature type="compositionally biased region" description="Basic and acidic residues" evidence="7">
    <location>
        <begin position="764"/>
        <end position="778"/>
    </location>
</feature>
<feature type="transmembrane region" description="Helical" evidence="6">
    <location>
        <begin position="57"/>
        <end position="74"/>
    </location>
</feature>
<feature type="transmembrane region" description="Helical" evidence="6">
    <location>
        <begin position="1141"/>
        <end position="1161"/>
    </location>
</feature>
<evidence type="ECO:0000313" key="10">
    <source>
        <dbReference type="Proteomes" id="UP000014500"/>
    </source>
</evidence>
<feature type="compositionally biased region" description="Polar residues" evidence="7">
    <location>
        <begin position="504"/>
        <end position="515"/>
    </location>
</feature>
<dbReference type="PANTHER" id="PTHR12372">
    <property type="entry name" value="PECANEX"/>
    <property type="match status" value="1"/>
</dbReference>
<proteinExistence type="inferred from homology"/>
<feature type="region of interest" description="Disordered" evidence="7">
    <location>
        <begin position="98"/>
        <end position="121"/>
    </location>
</feature>
<evidence type="ECO:0000256" key="2">
    <source>
        <dbReference type="ARBA" id="ARBA00010170"/>
    </source>
</evidence>
<accession>T1IPX1</accession>
<reference evidence="10" key="1">
    <citation type="submission" date="2011-05" db="EMBL/GenBank/DDBJ databases">
        <authorList>
            <person name="Richards S.R."/>
            <person name="Qu J."/>
            <person name="Jiang H."/>
            <person name="Jhangiani S.N."/>
            <person name="Agravi P."/>
            <person name="Goodspeed R."/>
            <person name="Gross S."/>
            <person name="Mandapat C."/>
            <person name="Jackson L."/>
            <person name="Mathew T."/>
            <person name="Pu L."/>
            <person name="Thornton R."/>
            <person name="Saada N."/>
            <person name="Wilczek-Boney K.B."/>
            <person name="Lee S."/>
            <person name="Kovar C."/>
            <person name="Wu Y."/>
            <person name="Scherer S.E."/>
            <person name="Worley K.C."/>
            <person name="Muzny D.M."/>
            <person name="Gibbs R."/>
        </authorList>
    </citation>
    <scope>NUCLEOTIDE SEQUENCE</scope>
    <source>
        <strain evidence="10">Brora</strain>
    </source>
</reference>
<evidence type="ECO:0000256" key="7">
    <source>
        <dbReference type="SAM" id="MobiDB-lite"/>
    </source>
</evidence>
<keyword evidence="5 6" id="KW-0472">Membrane</keyword>
<feature type="compositionally biased region" description="Basic and acidic residues" evidence="7">
    <location>
        <begin position="610"/>
        <end position="619"/>
    </location>
</feature>
<evidence type="ECO:0000259" key="8">
    <source>
        <dbReference type="Pfam" id="PF05041"/>
    </source>
</evidence>
<dbReference type="InterPro" id="IPR007735">
    <property type="entry name" value="Pecanex_C"/>
</dbReference>
<comment type="similarity">
    <text evidence="2 6">Belongs to the pecanex family.</text>
</comment>
<feature type="region of interest" description="Disordered" evidence="7">
    <location>
        <begin position="764"/>
        <end position="857"/>
    </location>
</feature>
<comment type="subcellular location">
    <subcellularLocation>
        <location evidence="1 6">Membrane</location>
        <topology evidence="1 6">Multi-pass membrane protein</topology>
    </subcellularLocation>
</comment>
<name>T1IPX1_STRMM</name>
<dbReference type="HOGENOM" id="CLU_000602_0_1_1"/>
<feature type="transmembrane region" description="Helical" evidence="6">
    <location>
        <begin position="1269"/>
        <end position="1286"/>
    </location>
</feature>
<feature type="transmembrane region" description="Helical" evidence="6">
    <location>
        <begin position="1189"/>
        <end position="1216"/>
    </location>
</feature>
<dbReference type="EMBL" id="JH431265">
    <property type="status" value="NOT_ANNOTATED_CDS"/>
    <property type="molecule type" value="Genomic_DNA"/>
</dbReference>
<dbReference type="PANTHER" id="PTHR12372:SF7">
    <property type="entry name" value="PROTEIN PECANEX"/>
    <property type="match status" value="1"/>
</dbReference>
<feature type="transmembrane region" description="Helical" evidence="6">
    <location>
        <begin position="1237"/>
        <end position="1257"/>
    </location>
</feature>
<feature type="compositionally biased region" description="Low complexity" evidence="7">
    <location>
        <begin position="546"/>
        <end position="580"/>
    </location>
</feature>
<organism evidence="9 10">
    <name type="scientific">Strigamia maritima</name>
    <name type="common">European centipede</name>
    <name type="synonym">Geophilus maritimus</name>
    <dbReference type="NCBI Taxonomy" id="126957"/>
    <lineage>
        <taxon>Eukaryota</taxon>
        <taxon>Metazoa</taxon>
        <taxon>Ecdysozoa</taxon>
        <taxon>Arthropoda</taxon>
        <taxon>Myriapoda</taxon>
        <taxon>Chilopoda</taxon>
        <taxon>Pleurostigmophora</taxon>
        <taxon>Geophilomorpha</taxon>
        <taxon>Linotaeniidae</taxon>
        <taxon>Strigamia</taxon>
    </lineage>
</organism>
<feature type="region of interest" description="Disordered" evidence="7">
    <location>
        <begin position="2137"/>
        <end position="2160"/>
    </location>
</feature>
<feature type="compositionally biased region" description="Polar residues" evidence="7">
    <location>
        <begin position="2137"/>
        <end position="2148"/>
    </location>
</feature>
<feature type="compositionally biased region" description="Polar residues" evidence="7">
    <location>
        <begin position="674"/>
        <end position="688"/>
    </location>
</feature>
<dbReference type="Pfam" id="PF05041">
    <property type="entry name" value="Pecanex_C"/>
    <property type="match status" value="1"/>
</dbReference>
<dbReference type="STRING" id="126957.T1IPX1"/>
<feature type="transmembrane region" description="Helical" evidence="6">
    <location>
        <begin position="1454"/>
        <end position="1471"/>
    </location>
</feature>
<feature type="transmembrane region" description="Helical" evidence="6">
    <location>
        <begin position="1422"/>
        <end position="1442"/>
    </location>
</feature>
<sequence length="2316" mass="259055">MGSQTLEILRQGVWASITGGWFYDPHQEVLCNTLHLYVWIFLLCFPLVLYLCYLSTLFVWTLYTVTIGILFIVIKTINYRMHLMFDTSECIQVSSDTSIKSDDQDSKSSFSRSRKETEGIEMTELKSKCNTPPVQCSSRNSIADGLSRKDSMEFNSRILDSMELINKIVMDDMEPKPRSSTIDLKVDVHRNNSSGSSEDTAVKPITEKINVHRSDKIITILDSPKLGDRSAVSKSETEVNLEDVLVMESSFTKQHSSNDHRLFLDSQGDKQKLDGQSVESHQSGDSIATSSMSASIPGRRFSNMSNLACSLPSSSSDVLKATGSLELGFPLEEMDARVRLGHSKSRHGDRDKRVVRRTRSALETCAPVPAPPSHPVSLEGISAHGKSRNQYSGRSYDFFLRSSFSEDIKPIAEQTDEFQSGTGDRTDNLTDRTMLDDRLHSSPLARHQSLESPNDRGSEDSLPLKAYHSTNATSVSSQSLDNAYQNSYDKYFPERVKMKEETSKVNANTDSYTQFKSKDTDVRKSSDPRSTEVELVAKPRCLLEVSAQHSSSKSSLSESGSAGQSETTSSSQVDSDGSSTLTLKSNIAVSIKPKPIDQMESNSTTTVKQNFDHRPEERQQSVGSLLGLDWLFSPDSNSNSSADSVEASSEDTKSSTTVDGEPEFTSFLAAGDRCSSSPDYNLASSSQGAIPKRRPVQQHSTTSEENEEHPSPSHSTNSLSHGDLNNPGILSRRLIEILYTSDPLECERELRKLKREIDMKRKIEISPEKESTSEKDGDGNNEVIPTTKRRKLAARRRRHRLGGVANSDVSGRATELSSLLPGSVSTVNSNDSTRKKQKSSKNQHDGGPPLSVLSSVLSGPGMHLANSHNDTTVGAVHCFQDEYGNWLTYTFDENSRGTASGLVPVSQNKLLGFMNNQEQDWENCSQYSSTSDSTVILDSPAAVFMPPYNEGVEVNSMDCPNMHMGVPQTSVCLHRCGIPVREPSPFLLFANLLDRTQNAIGVPVISPNEANISQAPSLQGGTVIELSTCNKLKFLDDRLHKPKQYYKFWLIPCKFIKIHFDRLQLLALLDRNIGLSENVLSVMLAVLVALFGALLLSAEFFQDIWIFVFCVVIASCQYSLLKSVQPDAASPTHGFNRIISYSRPVYFCICCVLVLILQSSMDNKTYQTTFTLYGLYFTDHKLLLFARDLLIVFLLCFPITFSLGLLPQINTFTMYLMEQIDIHIFGGNATTSLISSIYSGLRSVIAVAVLYGFAYGAFREQESTSPHNIMFSIFCGLLVSLCYHLSRNSSDPTVLWALIRSQLWQDEDQKQNQSEGELIDPLPEKLKATVYNRLKSDAIVCTLIGILVFAVHISTVFAVLQPALSIVLYCITGFFGIIIHYIIPQLRKQLPWLCCSHPILRPYEYRQFEAKDAAKIMWFEKLFIWLWFFERNIMYPLVFLSALTKDSPQIVKKFGIYGGSVVVVICSLKCLRNAFSDTTRQYFVLIFTYFFFNFDYKDSSETFLIDYFIMSIVLSKLYEFILKVRFIITYIAPWQITWGSAFHAFAQPFSVPHSAMLFIQAAISAILSTPLNPVLGSAIFITSYVRPIKFWERDYNTKRVDHSNTRLAMHLERNPGADDNNLNSIFYEHLTRSLQHSLCGDLLMGRWGSVAQGDCFVLASDYLNCLIHIIEMGNGLVSFQMRGLEFRGTYCQQREVEAISEGVEEDEGCCCCEPGHLPHMLSMNAAFNQRWLAWEVTATKYVLEGYSITDNSAASMLQVFDLRKLLITYYVKSIIYYTVRSPKLEEWLTASCIQDALKATHDKNFVDLDPVFNMNIDEDYDFRASGISRNSFTNVYLHWVQYCAGRRDKAVDCSRESILVSLCFSLSLLGRRALGTASHNAYSSVDFFLYGLHALFKGDFRITSLRDEWVFSDVELLRRVVAPGDHFMSAEEYEDPQILYDSITAYEQNLVISHEGDPAWRNAVLSGMPSLLALRHVFDDGADEYKIIMLNKRYLSFRVIKVNRECVRGLWAGQQQELVYLRNRNPERGSIQNAKQALRNLINSSCDQPIGYPIYVSPITTSYADTHHQLCSIVGGPMSLDAINQAVLRVWRRLRRRCGEGCSSGGSIPHEEAGVTSPDGVYSTVPCITGFTTQYSGHNTSSSHSGDSAQIGGSMGRVNSSSLGRVNSSSLGRLPNRGSLISNVSSAGKPSSSTLTSLAGLIPGDGLSSKDSSSKELGMQRVRIVEPSQIYDTINLGRRIDVQWPDELMRQRGGKNNWKDWTPEKGMEGSIVHRWVPCHRDIGRRSHVDRTIVLVKIDDKYVPIAEGGVQDLGAEV</sequence>
<dbReference type="PhylomeDB" id="T1IPX1"/>
<evidence type="ECO:0000256" key="1">
    <source>
        <dbReference type="ARBA" id="ARBA00004141"/>
    </source>
</evidence>
<evidence type="ECO:0000256" key="6">
    <source>
        <dbReference type="RuleBase" id="RU367089"/>
    </source>
</evidence>
<feature type="transmembrane region" description="Helical" evidence="6">
    <location>
        <begin position="1366"/>
        <end position="1383"/>
    </location>
</feature>
<reference evidence="9" key="2">
    <citation type="submission" date="2015-02" db="UniProtKB">
        <authorList>
            <consortium name="EnsemblMetazoa"/>
        </authorList>
    </citation>
    <scope>IDENTIFICATION</scope>
</reference>
<feature type="compositionally biased region" description="Basic and acidic residues" evidence="7">
    <location>
        <begin position="516"/>
        <end position="533"/>
    </location>
</feature>
<feature type="transmembrane region" description="Helical" evidence="6">
    <location>
        <begin position="1079"/>
        <end position="1098"/>
    </location>
</feature>
<dbReference type="EnsemblMetazoa" id="SMAR003077-RA">
    <property type="protein sequence ID" value="SMAR003077-PA"/>
    <property type="gene ID" value="SMAR003077"/>
</dbReference>
<feature type="transmembrane region" description="Helical" evidence="6">
    <location>
        <begin position="1527"/>
        <end position="1546"/>
    </location>
</feature>
<feature type="compositionally biased region" description="Low complexity" evidence="7">
    <location>
        <begin position="846"/>
        <end position="857"/>
    </location>
</feature>
<dbReference type="GO" id="GO:0005783">
    <property type="term" value="C:endoplasmic reticulum"/>
    <property type="evidence" value="ECO:0007669"/>
    <property type="project" value="TreeGrafter"/>
</dbReference>
<evidence type="ECO:0000256" key="3">
    <source>
        <dbReference type="ARBA" id="ARBA00022692"/>
    </source>
</evidence>
<evidence type="ECO:0000313" key="9">
    <source>
        <dbReference type="EnsemblMetazoa" id="SMAR003077-PA"/>
    </source>
</evidence>
<dbReference type="eggNOG" id="KOG3604">
    <property type="taxonomic scope" value="Eukaryota"/>
</dbReference>
<feature type="compositionally biased region" description="Polar residues" evidence="7">
    <location>
        <begin position="599"/>
        <end position="609"/>
    </location>
</feature>
<dbReference type="InterPro" id="IPR039797">
    <property type="entry name" value="Pecanex"/>
</dbReference>
<feature type="transmembrane region" description="Helical" evidence="6">
    <location>
        <begin position="34"/>
        <end position="51"/>
    </location>
</feature>